<gene>
    <name evidence="1" type="ORF">TNCV_555791</name>
</gene>
<dbReference type="InterPro" id="IPR036397">
    <property type="entry name" value="RNaseH_sf"/>
</dbReference>
<dbReference type="EMBL" id="BMAU01021196">
    <property type="protein sequence ID" value="GFX97089.1"/>
    <property type="molecule type" value="Genomic_DNA"/>
</dbReference>
<sequence length="59" mass="6877">HIWDHLGWRVGHPTSLNELESRLQQKWNEMSQDILQNLIATKPDFIETRIRVGGGSTEH</sequence>
<accession>A0A8X6RQP9</accession>
<comment type="caution">
    <text evidence="1">The sequence shown here is derived from an EMBL/GenBank/DDBJ whole genome shotgun (WGS) entry which is preliminary data.</text>
</comment>
<evidence type="ECO:0000313" key="2">
    <source>
        <dbReference type="Proteomes" id="UP000887159"/>
    </source>
</evidence>
<protein>
    <submittedName>
        <fullName evidence="1">Uncharacterized protein</fullName>
    </submittedName>
</protein>
<keyword evidence="2" id="KW-1185">Reference proteome</keyword>
<dbReference type="GO" id="GO:0003676">
    <property type="term" value="F:nucleic acid binding"/>
    <property type="evidence" value="ECO:0007669"/>
    <property type="project" value="InterPro"/>
</dbReference>
<dbReference type="Gene3D" id="3.30.420.10">
    <property type="entry name" value="Ribonuclease H-like superfamily/Ribonuclease H"/>
    <property type="match status" value="1"/>
</dbReference>
<name>A0A8X6RQP9_TRICX</name>
<feature type="non-terminal residue" evidence="1">
    <location>
        <position position="1"/>
    </location>
</feature>
<proteinExistence type="predicted"/>
<organism evidence="1 2">
    <name type="scientific">Trichonephila clavipes</name>
    <name type="common">Golden silk orbweaver</name>
    <name type="synonym">Nephila clavipes</name>
    <dbReference type="NCBI Taxonomy" id="2585209"/>
    <lineage>
        <taxon>Eukaryota</taxon>
        <taxon>Metazoa</taxon>
        <taxon>Ecdysozoa</taxon>
        <taxon>Arthropoda</taxon>
        <taxon>Chelicerata</taxon>
        <taxon>Arachnida</taxon>
        <taxon>Araneae</taxon>
        <taxon>Araneomorphae</taxon>
        <taxon>Entelegynae</taxon>
        <taxon>Araneoidea</taxon>
        <taxon>Nephilidae</taxon>
        <taxon>Trichonephila</taxon>
    </lineage>
</organism>
<evidence type="ECO:0000313" key="1">
    <source>
        <dbReference type="EMBL" id="GFX97089.1"/>
    </source>
</evidence>
<reference evidence="1" key="1">
    <citation type="submission" date="2020-08" db="EMBL/GenBank/DDBJ databases">
        <title>Multicomponent nature underlies the extraordinary mechanical properties of spider dragline silk.</title>
        <authorList>
            <person name="Kono N."/>
            <person name="Nakamura H."/>
            <person name="Mori M."/>
            <person name="Yoshida Y."/>
            <person name="Ohtoshi R."/>
            <person name="Malay A.D."/>
            <person name="Moran D.A.P."/>
            <person name="Tomita M."/>
            <person name="Numata K."/>
            <person name="Arakawa K."/>
        </authorList>
    </citation>
    <scope>NUCLEOTIDE SEQUENCE</scope>
</reference>
<dbReference type="Proteomes" id="UP000887159">
    <property type="component" value="Unassembled WGS sequence"/>
</dbReference>
<dbReference type="AlphaFoldDB" id="A0A8X6RQP9"/>